<dbReference type="InterPro" id="IPR023828">
    <property type="entry name" value="Peptidase_S8_Ser-AS"/>
</dbReference>
<evidence type="ECO:0000256" key="4">
    <source>
        <dbReference type="ARBA" id="ARBA00022825"/>
    </source>
</evidence>
<keyword evidence="11" id="KW-1185">Reference proteome</keyword>
<dbReference type="PANTHER" id="PTHR43806">
    <property type="entry name" value="PEPTIDASE S8"/>
    <property type="match status" value="1"/>
</dbReference>
<dbReference type="InterPro" id="IPR023827">
    <property type="entry name" value="Peptidase_S8_Asp-AS"/>
</dbReference>
<dbReference type="PRINTS" id="PR00723">
    <property type="entry name" value="SUBTILISIN"/>
</dbReference>
<organism evidence="10 11">
    <name type="scientific">Ophiocordyceps unilateralis</name>
    <name type="common">Zombie-ant fungus</name>
    <name type="synonym">Torrubia unilateralis</name>
    <dbReference type="NCBI Taxonomy" id="268505"/>
    <lineage>
        <taxon>Eukaryota</taxon>
        <taxon>Fungi</taxon>
        <taxon>Dikarya</taxon>
        <taxon>Ascomycota</taxon>
        <taxon>Pezizomycotina</taxon>
        <taxon>Sordariomycetes</taxon>
        <taxon>Hypocreomycetidae</taxon>
        <taxon>Hypocreales</taxon>
        <taxon>Ophiocordycipitaceae</taxon>
        <taxon>Ophiocordyceps</taxon>
    </lineage>
</organism>
<evidence type="ECO:0000256" key="6">
    <source>
        <dbReference type="RuleBase" id="RU003355"/>
    </source>
</evidence>
<evidence type="ECO:0000259" key="9">
    <source>
        <dbReference type="Pfam" id="PF00082"/>
    </source>
</evidence>
<evidence type="ECO:0000313" key="10">
    <source>
        <dbReference type="EMBL" id="PFH56628.1"/>
    </source>
</evidence>
<comment type="caution">
    <text evidence="10">The sequence shown here is derived from an EMBL/GenBank/DDBJ whole genome shotgun (WGS) entry which is preliminary data.</text>
</comment>
<dbReference type="PANTHER" id="PTHR43806:SF11">
    <property type="entry name" value="CEREVISIN-RELATED"/>
    <property type="match status" value="1"/>
</dbReference>
<dbReference type="PROSITE" id="PS00138">
    <property type="entry name" value="SUBTILASE_SER"/>
    <property type="match status" value="1"/>
</dbReference>
<dbReference type="PROSITE" id="PS51892">
    <property type="entry name" value="SUBTILASE"/>
    <property type="match status" value="1"/>
</dbReference>
<dbReference type="Proteomes" id="UP000037136">
    <property type="component" value="Unassembled WGS sequence"/>
</dbReference>
<feature type="compositionally biased region" description="Low complexity" evidence="7">
    <location>
        <begin position="207"/>
        <end position="220"/>
    </location>
</feature>
<gene>
    <name evidence="10" type="ORF">XA68_16244</name>
</gene>
<feature type="active site" description="Charge relay system" evidence="5">
    <location>
        <position position="177"/>
    </location>
</feature>
<protein>
    <recommendedName>
        <fullName evidence="9">Peptidase S8/S53 domain-containing protein</fullName>
    </recommendedName>
</protein>
<feature type="active site" description="Charge relay system" evidence="5">
    <location>
        <position position="208"/>
    </location>
</feature>
<keyword evidence="8" id="KW-0732">Signal</keyword>
<evidence type="ECO:0000256" key="3">
    <source>
        <dbReference type="ARBA" id="ARBA00022801"/>
    </source>
</evidence>
<keyword evidence="4 5" id="KW-0720">Serine protease</keyword>
<name>A0A2A9P5L2_OPHUN</name>
<feature type="domain" description="Peptidase S8/S53" evidence="9">
    <location>
        <begin position="168"/>
        <end position="380"/>
    </location>
</feature>
<dbReference type="STRING" id="268505.A0A2A9P5L2"/>
<evidence type="ECO:0000256" key="8">
    <source>
        <dbReference type="SAM" id="SignalP"/>
    </source>
</evidence>
<feature type="chain" id="PRO_5012337663" description="Peptidase S8/S53 domain-containing protein" evidence="8">
    <location>
        <begin position="22"/>
        <end position="435"/>
    </location>
</feature>
<feature type="signal peptide" evidence="8">
    <location>
        <begin position="1"/>
        <end position="21"/>
    </location>
</feature>
<comment type="similarity">
    <text evidence="1 5 6">Belongs to the peptidase S8 family.</text>
</comment>
<sequence>MFPSWLSSLGLVLLLPLLADAGAFNIAGMDSPDRIENSFIAVFNSSASESDVTKCRDSMVAKMRRRSLEKRNNETEGEHTYIAMGRFRAMTCETDAETVAEMQEEAGSTIAWVEAVMPVSMPESAEQIASASAVQRLAVNDQDPNRLNLVDKADVGQPAPADNVQGQGQGTTIYVMDTGCNDHVVYTGRARRAANFVRGENAADNNGHGTHTAGSAAGDGTGTAPKAGIACVKILNGQGSGDTRAILGGFQFVMRDATPGKCVVNLSLASSKSQAVNQAADTLGQMCAVCVAAGNDGKDASTRSPASAPGVITVGATDSTTGQLASFSNFGPDVDINAPGVNVLSADSLNPQGLKALSGTSMACPQVAGRCADVLSTQQQSCVPNCSQVCLEQLQGVAAKDAPVSNVPPGTSDLEVDTTSQVPIAKARGARRRRR</sequence>
<feature type="region of interest" description="Disordered" evidence="7">
    <location>
        <begin position="200"/>
        <end position="220"/>
    </location>
</feature>
<evidence type="ECO:0000256" key="1">
    <source>
        <dbReference type="ARBA" id="ARBA00011073"/>
    </source>
</evidence>
<dbReference type="PROSITE" id="PS00136">
    <property type="entry name" value="SUBTILASE_ASP"/>
    <property type="match status" value="1"/>
</dbReference>
<dbReference type="AlphaFoldDB" id="A0A2A9P5L2"/>
<evidence type="ECO:0000256" key="5">
    <source>
        <dbReference type="PROSITE-ProRule" id="PRU01240"/>
    </source>
</evidence>
<evidence type="ECO:0000256" key="2">
    <source>
        <dbReference type="ARBA" id="ARBA00022670"/>
    </source>
</evidence>
<dbReference type="CDD" id="cd04077">
    <property type="entry name" value="Peptidases_S8_PCSK9_ProteinaseK_like"/>
    <property type="match status" value="1"/>
</dbReference>
<dbReference type="SUPFAM" id="SSF52743">
    <property type="entry name" value="Subtilisin-like"/>
    <property type="match status" value="1"/>
</dbReference>
<dbReference type="GO" id="GO:0006508">
    <property type="term" value="P:proteolysis"/>
    <property type="evidence" value="ECO:0007669"/>
    <property type="project" value="UniProtKB-KW"/>
</dbReference>
<accession>A0A2A9P5L2</accession>
<feature type="region of interest" description="Disordered" evidence="7">
    <location>
        <begin position="402"/>
        <end position="435"/>
    </location>
</feature>
<dbReference type="OrthoDB" id="206201at2759"/>
<feature type="active site" description="Charge relay system" evidence="5">
    <location>
        <position position="361"/>
    </location>
</feature>
<dbReference type="EMBL" id="LAZP02000540">
    <property type="protein sequence ID" value="PFH56628.1"/>
    <property type="molecule type" value="Genomic_DNA"/>
</dbReference>
<keyword evidence="2 5" id="KW-0645">Protease</keyword>
<dbReference type="InterPro" id="IPR036852">
    <property type="entry name" value="Peptidase_S8/S53_dom_sf"/>
</dbReference>
<reference evidence="10 11" key="2">
    <citation type="journal article" date="2017" name="Sci. Rep.">
        <title>Ant-infecting Ophiocordyceps genomes reveal a high diversity of potential behavioral manipulation genes and a possible major role for enterotoxins.</title>
        <authorList>
            <person name="de Bekker C."/>
            <person name="Ohm R.A."/>
            <person name="Evans H.C."/>
            <person name="Brachmann A."/>
            <person name="Hughes D.P."/>
        </authorList>
    </citation>
    <scope>NUCLEOTIDE SEQUENCE [LARGE SCALE GENOMIC DNA]</scope>
    <source>
        <strain evidence="10 11">SC16a</strain>
    </source>
</reference>
<dbReference type="InterPro" id="IPR015500">
    <property type="entry name" value="Peptidase_S8_subtilisin-rel"/>
</dbReference>
<evidence type="ECO:0000256" key="7">
    <source>
        <dbReference type="SAM" id="MobiDB-lite"/>
    </source>
</evidence>
<dbReference type="InterPro" id="IPR034193">
    <property type="entry name" value="PCSK9_ProteinaseK-like"/>
</dbReference>
<dbReference type="Gene3D" id="3.40.50.200">
    <property type="entry name" value="Peptidase S8/S53 domain"/>
    <property type="match status" value="1"/>
</dbReference>
<reference evidence="10 11" key="1">
    <citation type="journal article" date="2015" name="BMC Genomics">
        <title>Gene expression during zombie ant biting behavior reflects the complexity underlying fungal parasitic behavioral manipulation.</title>
        <authorList>
            <person name="de Bekker C."/>
            <person name="Ohm R.A."/>
            <person name="Loreto R.G."/>
            <person name="Sebastian A."/>
            <person name="Albert I."/>
            <person name="Merrow M."/>
            <person name="Brachmann A."/>
            <person name="Hughes D.P."/>
        </authorList>
    </citation>
    <scope>NUCLEOTIDE SEQUENCE [LARGE SCALE GENOMIC DNA]</scope>
    <source>
        <strain evidence="10 11">SC16a</strain>
    </source>
</reference>
<dbReference type="GO" id="GO:0004252">
    <property type="term" value="F:serine-type endopeptidase activity"/>
    <property type="evidence" value="ECO:0007669"/>
    <property type="project" value="UniProtKB-UniRule"/>
</dbReference>
<keyword evidence="3 5" id="KW-0378">Hydrolase</keyword>
<evidence type="ECO:0000313" key="11">
    <source>
        <dbReference type="Proteomes" id="UP000037136"/>
    </source>
</evidence>
<dbReference type="InterPro" id="IPR050131">
    <property type="entry name" value="Peptidase_S8_subtilisin-like"/>
</dbReference>
<dbReference type="Pfam" id="PF00082">
    <property type="entry name" value="Peptidase_S8"/>
    <property type="match status" value="1"/>
</dbReference>
<proteinExistence type="inferred from homology"/>
<dbReference type="InterPro" id="IPR000209">
    <property type="entry name" value="Peptidase_S8/S53_dom"/>
</dbReference>